<gene>
    <name evidence="5" type="ORF">C4B63_30g242</name>
</gene>
<protein>
    <recommendedName>
        <fullName evidence="1">peptidyl-tRNA hydrolase</fullName>
        <ecNumber evidence="1">3.1.1.29</ecNumber>
    </recommendedName>
</protein>
<dbReference type="NCBIfam" id="TIGR00283">
    <property type="entry name" value="arch_pth2"/>
    <property type="match status" value="1"/>
</dbReference>
<dbReference type="VEuPathDB" id="TriTrypDB:ECC02_006016"/>
<evidence type="ECO:0000256" key="3">
    <source>
        <dbReference type="ARBA" id="ARBA00038050"/>
    </source>
</evidence>
<comment type="catalytic activity">
    <reaction evidence="4">
        <text>an N-acyl-L-alpha-aminoacyl-tRNA + H2O = an N-acyl-L-amino acid + a tRNA + H(+)</text>
        <dbReference type="Rhea" id="RHEA:54448"/>
        <dbReference type="Rhea" id="RHEA-COMP:10123"/>
        <dbReference type="Rhea" id="RHEA-COMP:13883"/>
        <dbReference type="ChEBI" id="CHEBI:15377"/>
        <dbReference type="ChEBI" id="CHEBI:15378"/>
        <dbReference type="ChEBI" id="CHEBI:59874"/>
        <dbReference type="ChEBI" id="CHEBI:78442"/>
        <dbReference type="ChEBI" id="CHEBI:138191"/>
        <dbReference type="EC" id="3.1.1.29"/>
    </reaction>
</comment>
<dbReference type="VEuPathDB" id="TriTrypDB:TcG_01587"/>
<dbReference type="VEuPathDB" id="TriTrypDB:TcYC6_0045710"/>
<dbReference type="VEuPathDB" id="TriTrypDB:TcCLB.510303.230"/>
<dbReference type="SUPFAM" id="SSF102462">
    <property type="entry name" value="Peptidyl-tRNA hydrolase II"/>
    <property type="match status" value="1"/>
</dbReference>
<evidence type="ECO:0000256" key="2">
    <source>
        <dbReference type="ARBA" id="ARBA00022801"/>
    </source>
</evidence>
<organism evidence="5 6">
    <name type="scientific">Trypanosoma cruzi</name>
    <dbReference type="NCBI Taxonomy" id="5693"/>
    <lineage>
        <taxon>Eukaryota</taxon>
        <taxon>Discoba</taxon>
        <taxon>Euglenozoa</taxon>
        <taxon>Kinetoplastea</taxon>
        <taxon>Metakinetoplastina</taxon>
        <taxon>Trypanosomatida</taxon>
        <taxon>Trypanosomatidae</taxon>
        <taxon>Trypanosoma</taxon>
        <taxon>Schizotrypanum</taxon>
    </lineage>
</organism>
<name>A0A2V2VBI1_TRYCR</name>
<reference evidence="5 6" key="1">
    <citation type="journal article" date="2018" name="Microb. Genom.">
        <title>Expanding an expanded genome: long-read sequencing of Trypanosoma cruzi.</title>
        <authorList>
            <person name="Berna L."/>
            <person name="Rodriguez M."/>
            <person name="Chiribao M.L."/>
            <person name="Parodi-Talice A."/>
            <person name="Pita S."/>
            <person name="Rijo G."/>
            <person name="Alvarez-Valin F."/>
            <person name="Robello C."/>
        </authorList>
    </citation>
    <scope>NUCLEOTIDE SEQUENCE [LARGE SCALE GENOMIC DNA]</scope>
    <source>
        <strain evidence="5 6">Dm28c</strain>
    </source>
</reference>
<dbReference type="FunFam" id="3.40.1490.10:FF:000001">
    <property type="entry name" value="Peptidyl-tRNA hydrolase 2"/>
    <property type="match status" value="1"/>
</dbReference>
<dbReference type="Gene3D" id="3.40.1490.10">
    <property type="entry name" value="Bit1"/>
    <property type="match status" value="1"/>
</dbReference>
<dbReference type="PANTHER" id="PTHR12649">
    <property type="entry name" value="PEPTIDYL-TRNA HYDROLASE 2"/>
    <property type="match status" value="1"/>
</dbReference>
<dbReference type="VEuPathDB" id="TriTrypDB:Tc_MARK_676"/>
<keyword evidence="2" id="KW-0378">Hydrolase</keyword>
<comment type="similarity">
    <text evidence="3">Belongs to the PTH2 family.</text>
</comment>
<sequence length="200" mass="21835">MAPLLDYASFFVSFSTGVILTLLCARGGGCGNFWPPALFRLKGRKAHAFLAHRHEPLKMTLVVRKDLKMGTGKIAAQCAHAAVAVVEKVESRRQKGDTTTPTLRAAHDEGVEANDGAHWDEWVAWYDAWMFAGGTKVALQCESEEKMMDAFREAKQEGLPHALIRDAGRTQIAPGSKTVLAVGPAPIKLVDRVTGHFKLL</sequence>
<evidence type="ECO:0000256" key="4">
    <source>
        <dbReference type="ARBA" id="ARBA00048707"/>
    </source>
</evidence>
<dbReference type="GO" id="GO:0005829">
    <property type="term" value="C:cytosol"/>
    <property type="evidence" value="ECO:0007669"/>
    <property type="project" value="TreeGrafter"/>
</dbReference>
<dbReference type="VEuPathDB" id="TriTrypDB:C4B63_30g242"/>
<dbReference type="EMBL" id="PRFA01000030">
    <property type="protein sequence ID" value="PWU93621.1"/>
    <property type="molecule type" value="Genomic_DNA"/>
</dbReference>
<dbReference type="VEuPathDB" id="TriTrypDB:BCY84_16431"/>
<evidence type="ECO:0000313" key="5">
    <source>
        <dbReference type="EMBL" id="PWU93621.1"/>
    </source>
</evidence>
<dbReference type="EC" id="3.1.1.29" evidence="1"/>
<dbReference type="Proteomes" id="UP000246121">
    <property type="component" value="Unassembled WGS sequence"/>
</dbReference>
<accession>A0A2V2VBI1</accession>
<dbReference type="Pfam" id="PF01981">
    <property type="entry name" value="PTH2"/>
    <property type="match status" value="1"/>
</dbReference>
<dbReference type="AlphaFoldDB" id="A0A2V2VBI1"/>
<dbReference type="InterPro" id="IPR023476">
    <property type="entry name" value="Pep_tRNA_hydro_II_dom_sf"/>
</dbReference>
<proteinExistence type="inferred from homology"/>
<evidence type="ECO:0000313" key="6">
    <source>
        <dbReference type="Proteomes" id="UP000246121"/>
    </source>
</evidence>
<evidence type="ECO:0000256" key="1">
    <source>
        <dbReference type="ARBA" id="ARBA00013260"/>
    </source>
</evidence>
<dbReference type="VEuPathDB" id="TriTrypDB:TcCL_NonESM07049"/>
<dbReference type="VEuPathDB" id="TriTrypDB:TcBrA4_0087870"/>
<comment type="caution">
    <text evidence="5">The sequence shown here is derived from an EMBL/GenBank/DDBJ whole genome shotgun (WGS) entry which is preliminary data.</text>
</comment>
<dbReference type="PANTHER" id="PTHR12649:SF11">
    <property type="entry name" value="PEPTIDYL-TRNA HYDROLASE 2, MITOCHONDRIAL"/>
    <property type="match status" value="1"/>
</dbReference>
<dbReference type="InterPro" id="IPR002833">
    <property type="entry name" value="PTH2"/>
</dbReference>
<dbReference type="GO" id="GO:0004045">
    <property type="term" value="F:peptidyl-tRNA hydrolase activity"/>
    <property type="evidence" value="ECO:0007669"/>
    <property type="project" value="UniProtKB-EC"/>
</dbReference>
<dbReference type="VEuPathDB" id="TriTrypDB:C3747_84g75"/>